<dbReference type="Proteomes" id="UP000492821">
    <property type="component" value="Unassembled WGS sequence"/>
</dbReference>
<evidence type="ECO:0000256" key="1">
    <source>
        <dbReference type="SAM" id="SignalP"/>
    </source>
</evidence>
<feature type="signal peptide" evidence="1">
    <location>
        <begin position="1"/>
        <end position="17"/>
    </location>
</feature>
<dbReference type="AlphaFoldDB" id="A0A7E4ZWA9"/>
<keyword evidence="1" id="KW-0732">Signal</keyword>
<dbReference type="WBParaSite" id="Pan_g21192.t1">
    <property type="protein sequence ID" value="Pan_g21192.t1"/>
    <property type="gene ID" value="Pan_g21192"/>
</dbReference>
<reference evidence="3" key="2">
    <citation type="submission" date="2020-10" db="UniProtKB">
        <authorList>
            <consortium name="WormBaseParasite"/>
        </authorList>
    </citation>
    <scope>IDENTIFICATION</scope>
</reference>
<evidence type="ECO:0000313" key="3">
    <source>
        <dbReference type="WBParaSite" id="Pan_g21192.t1"/>
    </source>
</evidence>
<accession>A0A7E4ZWA9</accession>
<evidence type="ECO:0000313" key="2">
    <source>
        <dbReference type="Proteomes" id="UP000492821"/>
    </source>
</evidence>
<organism evidence="2 3">
    <name type="scientific">Panagrellus redivivus</name>
    <name type="common">Microworm</name>
    <dbReference type="NCBI Taxonomy" id="6233"/>
    <lineage>
        <taxon>Eukaryota</taxon>
        <taxon>Metazoa</taxon>
        <taxon>Ecdysozoa</taxon>
        <taxon>Nematoda</taxon>
        <taxon>Chromadorea</taxon>
        <taxon>Rhabditida</taxon>
        <taxon>Tylenchina</taxon>
        <taxon>Panagrolaimomorpha</taxon>
        <taxon>Panagrolaimoidea</taxon>
        <taxon>Panagrolaimidae</taxon>
        <taxon>Panagrellus</taxon>
    </lineage>
</organism>
<feature type="chain" id="PRO_5028906561" evidence="1">
    <location>
        <begin position="18"/>
        <end position="268"/>
    </location>
</feature>
<keyword evidence="2" id="KW-1185">Reference proteome</keyword>
<reference evidence="2" key="1">
    <citation type="journal article" date="2013" name="Genetics">
        <title>The draft genome and transcriptome of Panagrellus redivivus are shaped by the harsh demands of a free-living lifestyle.</title>
        <authorList>
            <person name="Srinivasan J."/>
            <person name="Dillman A.R."/>
            <person name="Macchietto M.G."/>
            <person name="Heikkinen L."/>
            <person name="Lakso M."/>
            <person name="Fracchia K.M."/>
            <person name="Antoshechkin I."/>
            <person name="Mortazavi A."/>
            <person name="Wong G."/>
            <person name="Sternberg P.W."/>
        </authorList>
    </citation>
    <scope>NUCLEOTIDE SEQUENCE [LARGE SCALE GENOMIC DNA]</scope>
    <source>
        <strain evidence="2">MT8872</strain>
    </source>
</reference>
<name>A0A7E4ZWA9_PANRE</name>
<sequence length="268" mass="29495">MIVLSTLLLCCVSSTNAALTFAQPTVGATSSASYRSASMPKMYNNAPHQTVIGSGASYRQDITRTPYHQPAQDLYYASGYLQQPSFIRSNQPPSGFGAYRALPPSTQSHSQHYPTLSSLLGVGMPAMAILPAPMPEHASPCPMSPFSQYLSEEQQEALHELITEARSNGATEPEVKTYVDRYVQEVLPPETYSQFAVANANFERRLQFFRRGKRSVENVPARFDSVTFRNRKAKVPATKVDLAGTGRTLNDFNGVPKSNTLEQLIEIP</sequence>
<proteinExistence type="predicted"/>
<protein>
    <submittedName>
        <fullName evidence="3">Homeobox domain-containing protein</fullName>
    </submittedName>
</protein>